<dbReference type="EMBL" id="KV425552">
    <property type="protein sequence ID" value="KZT30167.1"/>
    <property type="molecule type" value="Genomic_DNA"/>
</dbReference>
<accession>A0A165VTL9</accession>
<reference evidence="1 2" key="1">
    <citation type="journal article" date="2016" name="Mol. Biol. Evol.">
        <title>Comparative Genomics of Early-Diverging Mushroom-Forming Fungi Provides Insights into the Origins of Lignocellulose Decay Capabilities.</title>
        <authorList>
            <person name="Nagy L.G."/>
            <person name="Riley R."/>
            <person name="Tritt A."/>
            <person name="Adam C."/>
            <person name="Daum C."/>
            <person name="Floudas D."/>
            <person name="Sun H."/>
            <person name="Yadav J.S."/>
            <person name="Pangilinan J."/>
            <person name="Larsson K.H."/>
            <person name="Matsuura K."/>
            <person name="Barry K."/>
            <person name="Labutti K."/>
            <person name="Kuo R."/>
            <person name="Ohm R.A."/>
            <person name="Bhattacharya S.S."/>
            <person name="Shirouzu T."/>
            <person name="Yoshinaga Y."/>
            <person name="Martin F.M."/>
            <person name="Grigoriev I.V."/>
            <person name="Hibbett D.S."/>
        </authorList>
    </citation>
    <scope>NUCLEOTIDE SEQUENCE [LARGE SCALE GENOMIC DNA]</scope>
    <source>
        <strain evidence="1 2">HHB14362 ss-1</strain>
    </source>
</reference>
<name>A0A165VTL9_9AGAM</name>
<gene>
    <name evidence="1" type="ORF">NEOLEDRAFT_314347</name>
</gene>
<dbReference type="AlphaFoldDB" id="A0A165VTL9"/>
<evidence type="ECO:0000313" key="2">
    <source>
        <dbReference type="Proteomes" id="UP000076761"/>
    </source>
</evidence>
<protein>
    <submittedName>
        <fullName evidence="1">Uncharacterized protein</fullName>
    </submittedName>
</protein>
<sequence length="190" mass="20954">MPHHSLSFTYLLQLRFKGMYFCKYSTLKYLALPLTMKLAISQTILAFSPPCSAHTALPFTGVCYGYADAINPARNSVAPRAVTLLLRLVDLRLEPFPSITYPLCPADSIFKIIFSMRVSGYMHPKKAVQVGCYTEDIGNVRTVVPAAGIPVEPKGFVEIVWTVLGVQSLQVLLLGVDDAMRPPWCGRESG</sequence>
<evidence type="ECO:0000313" key="1">
    <source>
        <dbReference type="EMBL" id="KZT30167.1"/>
    </source>
</evidence>
<dbReference type="InParanoid" id="A0A165VTL9"/>
<keyword evidence="2" id="KW-1185">Reference proteome</keyword>
<organism evidence="1 2">
    <name type="scientific">Neolentinus lepideus HHB14362 ss-1</name>
    <dbReference type="NCBI Taxonomy" id="1314782"/>
    <lineage>
        <taxon>Eukaryota</taxon>
        <taxon>Fungi</taxon>
        <taxon>Dikarya</taxon>
        <taxon>Basidiomycota</taxon>
        <taxon>Agaricomycotina</taxon>
        <taxon>Agaricomycetes</taxon>
        <taxon>Gloeophyllales</taxon>
        <taxon>Gloeophyllaceae</taxon>
        <taxon>Neolentinus</taxon>
    </lineage>
</organism>
<proteinExistence type="predicted"/>
<dbReference type="Proteomes" id="UP000076761">
    <property type="component" value="Unassembled WGS sequence"/>
</dbReference>